<evidence type="ECO:0000313" key="13">
    <source>
        <dbReference type="EMBL" id="GAN53213.1"/>
    </source>
</evidence>
<sequence>MIGEDLAAPSAFRLWHLAQSRSDDRRLATLWGSAGLAVCLITGLGSWWAFRHALPLPAAVSAPPPAAISIDLAPVPQPTPTPPQDVAPGPQQTAAPPPPEPDAPPRVEAPPVPAPHPPVPVPKATHSRKLTQKIRAHAPPVPPLPAATATATSAPLGTTTATRSASAADASPASQPSHDPITWQGALLARLERFKRYPAEAQADHQEGTAMLHFVMDRRGHVLSASLTHGAGYERLDRETLELIRRAEPLPAPPDTVPGEHLSLTVPIEFYLEQH</sequence>
<keyword evidence="7" id="KW-0653">Protein transport</keyword>
<dbReference type="Pfam" id="PF03544">
    <property type="entry name" value="TonB_C"/>
    <property type="match status" value="1"/>
</dbReference>
<dbReference type="InterPro" id="IPR006260">
    <property type="entry name" value="TonB/TolA_C"/>
</dbReference>
<dbReference type="NCBIfam" id="TIGR01352">
    <property type="entry name" value="tonB_Cterm"/>
    <property type="match status" value="1"/>
</dbReference>
<dbReference type="SUPFAM" id="SSF74653">
    <property type="entry name" value="TolA/TonB C-terminal domain"/>
    <property type="match status" value="1"/>
</dbReference>
<gene>
    <name evidence="13" type="ORF">Tasa_009_008</name>
</gene>
<dbReference type="EMBL" id="BALE01000009">
    <property type="protein sequence ID" value="GAN53213.1"/>
    <property type="molecule type" value="Genomic_DNA"/>
</dbReference>
<keyword evidence="6 11" id="KW-0812">Transmembrane</keyword>
<dbReference type="GO" id="GO:0031992">
    <property type="term" value="F:energy transducer activity"/>
    <property type="evidence" value="ECO:0007669"/>
    <property type="project" value="TreeGrafter"/>
</dbReference>
<keyword evidence="4" id="KW-1003">Cell membrane</keyword>
<keyword evidence="9 11" id="KW-0472">Membrane</keyword>
<evidence type="ECO:0000256" key="1">
    <source>
        <dbReference type="ARBA" id="ARBA00004383"/>
    </source>
</evidence>
<dbReference type="Proteomes" id="UP000032679">
    <property type="component" value="Unassembled WGS sequence"/>
</dbReference>
<dbReference type="InterPro" id="IPR051045">
    <property type="entry name" value="TonB-dependent_transducer"/>
</dbReference>
<comment type="caution">
    <text evidence="13">The sequence shown here is derived from an EMBL/GenBank/DDBJ whole genome shotgun (WGS) entry which is preliminary data.</text>
</comment>
<feature type="compositionally biased region" description="Pro residues" evidence="10">
    <location>
        <begin position="75"/>
        <end position="85"/>
    </location>
</feature>
<keyword evidence="3" id="KW-0813">Transport</keyword>
<comment type="subcellular location">
    <subcellularLocation>
        <location evidence="1">Cell inner membrane</location>
        <topology evidence="1">Single-pass membrane protein</topology>
        <orientation evidence="1">Periplasmic side</orientation>
    </subcellularLocation>
</comment>
<accession>A0A0D6MIV8</accession>
<evidence type="ECO:0000256" key="9">
    <source>
        <dbReference type="ARBA" id="ARBA00023136"/>
    </source>
</evidence>
<keyword evidence="8 11" id="KW-1133">Transmembrane helix</keyword>
<protein>
    <submittedName>
        <fullName evidence="13">TonB protein</fullName>
    </submittedName>
</protein>
<reference evidence="13 14" key="1">
    <citation type="submission" date="2012-10" db="EMBL/GenBank/DDBJ databases">
        <title>Genome sequencing of Tanticharoenia sakaeratensis NBRC 103193.</title>
        <authorList>
            <person name="Azuma Y."/>
            <person name="Hadano H."/>
            <person name="Hirakawa H."/>
            <person name="Matsushita K."/>
        </authorList>
    </citation>
    <scope>NUCLEOTIDE SEQUENCE [LARGE SCALE GENOMIC DNA]</scope>
    <source>
        <strain evidence="13 14">NBRC 103193</strain>
    </source>
</reference>
<dbReference type="GO" id="GO:0098797">
    <property type="term" value="C:plasma membrane protein complex"/>
    <property type="evidence" value="ECO:0007669"/>
    <property type="project" value="TreeGrafter"/>
</dbReference>
<dbReference type="RefSeq" id="WP_264921734.1">
    <property type="nucleotide sequence ID" value="NZ_BALE01000009.1"/>
</dbReference>
<evidence type="ECO:0000259" key="12">
    <source>
        <dbReference type="PROSITE" id="PS52015"/>
    </source>
</evidence>
<dbReference type="GO" id="GO:0055085">
    <property type="term" value="P:transmembrane transport"/>
    <property type="evidence" value="ECO:0007669"/>
    <property type="project" value="InterPro"/>
</dbReference>
<feature type="region of interest" description="Disordered" evidence="10">
    <location>
        <begin position="71"/>
        <end position="181"/>
    </location>
</feature>
<dbReference type="InterPro" id="IPR037682">
    <property type="entry name" value="TonB_C"/>
</dbReference>
<organism evidence="13 14">
    <name type="scientific">Tanticharoenia sakaeratensis NBRC 103193</name>
    <dbReference type="NCBI Taxonomy" id="1231623"/>
    <lineage>
        <taxon>Bacteria</taxon>
        <taxon>Pseudomonadati</taxon>
        <taxon>Pseudomonadota</taxon>
        <taxon>Alphaproteobacteria</taxon>
        <taxon>Acetobacterales</taxon>
        <taxon>Acetobacteraceae</taxon>
        <taxon>Tanticharoenia</taxon>
    </lineage>
</organism>
<name>A0A0D6MIV8_9PROT</name>
<feature type="domain" description="TonB C-terminal" evidence="12">
    <location>
        <begin position="182"/>
        <end position="275"/>
    </location>
</feature>
<evidence type="ECO:0000256" key="10">
    <source>
        <dbReference type="SAM" id="MobiDB-lite"/>
    </source>
</evidence>
<dbReference type="GO" id="GO:0015031">
    <property type="term" value="P:protein transport"/>
    <property type="evidence" value="ECO:0007669"/>
    <property type="project" value="UniProtKB-KW"/>
</dbReference>
<dbReference type="PROSITE" id="PS52015">
    <property type="entry name" value="TONB_CTD"/>
    <property type="match status" value="1"/>
</dbReference>
<dbReference type="PANTHER" id="PTHR33446">
    <property type="entry name" value="PROTEIN TONB-RELATED"/>
    <property type="match status" value="1"/>
</dbReference>
<dbReference type="AlphaFoldDB" id="A0A0D6MIV8"/>
<feature type="compositionally biased region" description="Pro residues" evidence="10">
    <location>
        <begin position="95"/>
        <end position="121"/>
    </location>
</feature>
<comment type="similarity">
    <text evidence="2">Belongs to the TonB family.</text>
</comment>
<proteinExistence type="inferred from homology"/>
<feature type="transmembrane region" description="Helical" evidence="11">
    <location>
        <begin position="27"/>
        <end position="50"/>
    </location>
</feature>
<evidence type="ECO:0000256" key="11">
    <source>
        <dbReference type="SAM" id="Phobius"/>
    </source>
</evidence>
<keyword evidence="14" id="KW-1185">Reference proteome</keyword>
<feature type="compositionally biased region" description="Low complexity" evidence="10">
    <location>
        <begin position="146"/>
        <end position="174"/>
    </location>
</feature>
<evidence type="ECO:0000256" key="8">
    <source>
        <dbReference type="ARBA" id="ARBA00022989"/>
    </source>
</evidence>
<dbReference type="STRING" id="1231623.Tasa_009_008"/>
<feature type="compositionally biased region" description="Basic residues" evidence="10">
    <location>
        <begin position="125"/>
        <end position="136"/>
    </location>
</feature>
<evidence type="ECO:0000256" key="2">
    <source>
        <dbReference type="ARBA" id="ARBA00006555"/>
    </source>
</evidence>
<evidence type="ECO:0000313" key="14">
    <source>
        <dbReference type="Proteomes" id="UP000032679"/>
    </source>
</evidence>
<evidence type="ECO:0000256" key="3">
    <source>
        <dbReference type="ARBA" id="ARBA00022448"/>
    </source>
</evidence>
<evidence type="ECO:0000256" key="7">
    <source>
        <dbReference type="ARBA" id="ARBA00022927"/>
    </source>
</evidence>
<keyword evidence="5" id="KW-0997">Cell inner membrane</keyword>
<evidence type="ECO:0000256" key="5">
    <source>
        <dbReference type="ARBA" id="ARBA00022519"/>
    </source>
</evidence>
<dbReference type="PANTHER" id="PTHR33446:SF2">
    <property type="entry name" value="PROTEIN TONB"/>
    <property type="match status" value="1"/>
</dbReference>
<evidence type="ECO:0000256" key="4">
    <source>
        <dbReference type="ARBA" id="ARBA00022475"/>
    </source>
</evidence>
<evidence type="ECO:0000256" key="6">
    <source>
        <dbReference type="ARBA" id="ARBA00022692"/>
    </source>
</evidence>
<dbReference type="Gene3D" id="3.30.1150.10">
    <property type="match status" value="1"/>
</dbReference>